<dbReference type="InterPro" id="IPR024934">
    <property type="entry name" value="Rubredoxin-like_dom"/>
</dbReference>
<dbReference type="PANTHER" id="PTHR33746">
    <property type="entry name" value="RUBRERYTHRIN"/>
    <property type="match status" value="1"/>
</dbReference>
<protein>
    <submittedName>
        <fullName evidence="5">Rubrerythrin</fullName>
    </submittedName>
</protein>
<evidence type="ECO:0000256" key="2">
    <source>
        <dbReference type="ARBA" id="ARBA00022982"/>
    </source>
</evidence>
<dbReference type="AlphaFoldDB" id="A0A1M5J1R6"/>
<evidence type="ECO:0000259" key="4">
    <source>
        <dbReference type="PROSITE" id="PS50905"/>
    </source>
</evidence>
<dbReference type="Pfam" id="PF02915">
    <property type="entry name" value="Rubrerythrin"/>
    <property type="match status" value="1"/>
</dbReference>
<dbReference type="GO" id="GO:0005506">
    <property type="term" value="F:iron ion binding"/>
    <property type="evidence" value="ECO:0007669"/>
    <property type="project" value="InterPro"/>
</dbReference>
<dbReference type="EMBL" id="FQVB01000065">
    <property type="protein sequence ID" value="SHG34524.1"/>
    <property type="molecule type" value="Genomic_DNA"/>
</dbReference>
<evidence type="ECO:0000259" key="3">
    <source>
        <dbReference type="PROSITE" id="PS50903"/>
    </source>
</evidence>
<dbReference type="STRING" id="1121391.SAMN02745206_03716"/>
<dbReference type="InterPro" id="IPR009078">
    <property type="entry name" value="Ferritin-like_SF"/>
</dbReference>
<dbReference type="SUPFAM" id="SSF47240">
    <property type="entry name" value="Ferritin-like"/>
    <property type="match status" value="1"/>
</dbReference>
<dbReference type="PANTHER" id="PTHR33746:SF4">
    <property type="entry name" value="RUBRERYTHRIN"/>
    <property type="match status" value="1"/>
</dbReference>
<dbReference type="InterPro" id="IPR009040">
    <property type="entry name" value="Ferritin-like_diiron"/>
</dbReference>
<gene>
    <name evidence="5" type="ORF">SAMN02745206_03716</name>
</gene>
<organism evidence="5 6">
    <name type="scientific">Desulfacinum infernum DSM 9756</name>
    <dbReference type="NCBI Taxonomy" id="1121391"/>
    <lineage>
        <taxon>Bacteria</taxon>
        <taxon>Pseudomonadati</taxon>
        <taxon>Thermodesulfobacteriota</taxon>
        <taxon>Syntrophobacteria</taxon>
        <taxon>Syntrophobacterales</taxon>
        <taxon>Syntrophobacteraceae</taxon>
        <taxon>Desulfacinum</taxon>
    </lineage>
</organism>
<feature type="domain" description="Rubredoxin-like" evidence="3">
    <location>
        <begin position="131"/>
        <end position="165"/>
    </location>
</feature>
<dbReference type="Proteomes" id="UP000184076">
    <property type="component" value="Unassembled WGS sequence"/>
</dbReference>
<proteinExistence type="predicted"/>
<sequence length="167" mass="19150">MEDKAKALMLEAFTGEARAHFRLLLFAEKADEEGYPQIARLFRAVAEAERVHARNHALLLERVGTTEENLRSAFETETFANQVAYPKLLKEAWALDDKAAVWFLTSARNAEERHARLYKHALEDMVADRMPVYQVCRHCGWIEAGEVPPETCPNCNKPRDYFVRVGD</sequence>
<evidence type="ECO:0000313" key="6">
    <source>
        <dbReference type="Proteomes" id="UP000184076"/>
    </source>
</evidence>
<dbReference type="GO" id="GO:0016491">
    <property type="term" value="F:oxidoreductase activity"/>
    <property type="evidence" value="ECO:0007669"/>
    <property type="project" value="InterPro"/>
</dbReference>
<dbReference type="SUPFAM" id="SSF57802">
    <property type="entry name" value="Rubredoxin-like"/>
    <property type="match status" value="1"/>
</dbReference>
<dbReference type="Gene3D" id="2.20.28.10">
    <property type="match status" value="1"/>
</dbReference>
<dbReference type="PROSITE" id="PS50905">
    <property type="entry name" value="FERRITIN_LIKE"/>
    <property type="match status" value="1"/>
</dbReference>
<dbReference type="PROSITE" id="PS50903">
    <property type="entry name" value="RUBREDOXIN_LIKE"/>
    <property type="match status" value="1"/>
</dbReference>
<evidence type="ECO:0000313" key="5">
    <source>
        <dbReference type="EMBL" id="SHG34524.1"/>
    </source>
</evidence>
<keyword evidence="6" id="KW-1185">Reference proteome</keyword>
<dbReference type="Pfam" id="PF21349">
    <property type="entry name" value="RUBY_RBDX"/>
    <property type="match status" value="1"/>
</dbReference>
<keyword evidence="2" id="KW-0249">Electron transport</keyword>
<dbReference type="InterPro" id="IPR048574">
    <property type="entry name" value="RUBY_RBDX"/>
</dbReference>
<name>A0A1M5J1R6_9BACT</name>
<accession>A0A1M5J1R6</accession>
<keyword evidence="1" id="KW-0813">Transport</keyword>
<dbReference type="InterPro" id="IPR003251">
    <property type="entry name" value="Rr_diiron-bd_dom"/>
</dbReference>
<dbReference type="InterPro" id="IPR012347">
    <property type="entry name" value="Ferritin-like"/>
</dbReference>
<reference evidence="6" key="1">
    <citation type="submission" date="2016-11" db="EMBL/GenBank/DDBJ databases">
        <authorList>
            <person name="Varghese N."/>
            <person name="Submissions S."/>
        </authorList>
    </citation>
    <scope>NUCLEOTIDE SEQUENCE [LARGE SCALE GENOMIC DNA]</scope>
    <source>
        <strain evidence="6">DSM 9756</strain>
    </source>
</reference>
<dbReference type="OrthoDB" id="9799749at2"/>
<dbReference type="RefSeq" id="WP_073042198.1">
    <property type="nucleotide sequence ID" value="NZ_FQVB01000065.1"/>
</dbReference>
<dbReference type="Gene3D" id="1.20.1260.10">
    <property type="match status" value="1"/>
</dbReference>
<dbReference type="CDD" id="cd01041">
    <property type="entry name" value="Rubrerythrin"/>
    <property type="match status" value="1"/>
</dbReference>
<dbReference type="InterPro" id="IPR052753">
    <property type="entry name" value="Rbr2/Nigerythrin"/>
</dbReference>
<evidence type="ECO:0000256" key="1">
    <source>
        <dbReference type="ARBA" id="ARBA00022448"/>
    </source>
</evidence>
<feature type="domain" description="Ferritin-like diiron" evidence="4">
    <location>
        <begin position="1"/>
        <end position="129"/>
    </location>
</feature>